<dbReference type="Proteomes" id="UP000450000">
    <property type="component" value="Unassembled WGS sequence"/>
</dbReference>
<dbReference type="InterPro" id="IPR027624">
    <property type="entry name" value="TOMM_cyclo_SagD"/>
</dbReference>
<dbReference type="Gene3D" id="3.30.40.250">
    <property type="match status" value="1"/>
</dbReference>
<feature type="domain" description="YcaO" evidence="1">
    <location>
        <begin position="226"/>
        <end position="617"/>
    </location>
</feature>
<dbReference type="NCBIfam" id="TIGR03604">
    <property type="entry name" value="TOMM_cyclo_SagD"/>
    <property type="match status" value="1"/>
</dbReference>
<evidence type="ECO:0000259" key="1">
    <source>
        <dbReference type="PROSITE" id="PS51664"/>
    </source>
</evidence>
<protein>
    <submittedName>
        <fullName evidence="2">TOMM leader peptide-binding protein</fullName>
    </submittedName>
</protein>
<dbReference type="Gene3D" id="3.40.50.720">
    <property type="entry name" value="NAD(P)-binding Rossmann-like Domain"/>
    <property type="match status" value="1"/>
</dbReference>
<dbReference type="PROSITE" id="PS51664">
    <property type="entry name" value="YCAO"/>
    <property type="match status" value="1"/>
</dbReference>
<dbReference type="Pfam" id="PF02624">
    <property type="entry name" value="YcaO"/>
    <property type="match status" value="1"/>
</dbReference>
<gene>
    <name evidence="2" type="ORF">F7Q99_22125</name>
</gene>
<name>A0A6N7KZ74_9ACTN</name>
<dbReference type="RefSeq" id="WP_153464097.1">
    <property type="nucleotide sequence ID" value="NZ_WBOF01000001.1"/>
</dbReference>
<keyword evidence="3" id="KW-1185">Reference proteome</keyword>
<organism evidence="2 3">
    <name type="scientific">Streptomyces kaniharaensis</name>
    <dbReference type="NCBI Taxonomy" id="212423"/>
    <lineage>
        <taxon>Bacteria</taxon>
        <taxon>Bacillati</taxon>
        <taxon>Actinomycetota</taxon>
        <taxon>Actinomycetes</taxon>
        <taxon>Kitasatosporales</taxon>
        <taxon>Streptomycetaceae</taxon>
        <taxon>Streptomyces</taxon>
    </lineage>
</organism>
<evidence type="ECO:0000313" key="2">
    <source>
        <dbReference type="EMBL" id="MQS14883.1"/>
    </source>
</evidence>
<accession>A0A6N7KZ74</accession>
<dbReference type="NCBIfam" id="TIGR03882">
    <property type="entry name" value="cyclo_dehyd_2"/>
    <property type="match status" value="1"/>
</dbReference>
<dbReference type="PANTHER" id="PTHR37809">
    <property type="entry name" value="RIBOSOMAL PROTEIN S12 METHYLTHIOTRANSFERASE ACCESSORY FACTOR YCAO"/>
    <property type="match status" value="1"/>
</dbReference>
<dbReference type="InterPro" id="IPR022291">
    <property type="entry name" value="Bacteriocin_synth_cyclodeHase"/>
</dbReference>
<proteinExistence type="predicted"/>
<dbReference type="OrthoDB" id="2379922at2"/>
<dbReference type="Gene3D" id="3.30.160.660">
    <property type="match status" value="1"/>
</dbReference>
<dbReference type="PANTHER" id="PTHR37809:SF1">
    <property type="entry name" value="RIBOSOMAL PROTEIN S12 METHYLTHIOTRANSFERASE ACCESSORY FACTOR YCAO"/>
    <property type="match status" value="1"/>
</dbReference>
<evidence type="ECO:0000313" key="3">
    <source>
        <dbReference type="Proteomes" id="UP000450000"/>
    </source>
</evidence>
<comment type="caution">
    <text evidence="2">The sequence shown here is derived from an EMBL/GenBank/DDBJ whole genome shotgun (WGS) entry which is preliminary data.</text>
</comment>
<dbReference type="EMBL" id="WBOF01000001">
    <property type="protein sequence ID" value="MQS14883.1"/>
    <property type="molecule type" value="Genomic_DNA"/>
</dbReference>
<sequence>MSETVIGDGLLADAVARRPPSLLVVAHDAWDTGDWAAAHDRGEPWLPVWTELDRVVIGPVVRPGEPGCAWCVQTWRAAAPRRDQWTAELRKDERIAQRPSPWLSSFAAETVRELLHTGAASDCCWYLGLRDLSLARHPFLPDPLCRVCGALPEDTAALAAITPRSRPKPRPGATRVRDLSESELTGLYVDAETGVVAPPNGMRDARFPLAEAVLAEYGYRGEAGWGRGRDYSSCRVTAVAEALERLGGQWPWGKRTTVRGSYAELADDALDPRSLGLFPPERHPDPDGVYQPFTEDAVVSWVWGYSFGRARPVLVPESHAYYRTTWQPGAEADKPFTFEISNGCALGGCLEEAILHGILEVVERDAFLMTWYARMPVPEVDLARAPDPRIGLVVERLERTGYRVRVFDTTLSEAIPAFWVLAQDTGGDAARPRVVCTSGSALDPAAAVLSALGELAPIVEQELRRYPAEAERARRMAADPELVRVMTDHALCSATPEAFDRFSFLLSGPDRTIGWDRLGRGPWPHHADLRDDLTEAVGRMLAGGMDVVVVDQTSPLHRAAGLHCVKVIAPGALPMTFGHRNRRITGLPRLREVPYRLGHAPHPLTDADINPHPHPFP</sequence>
<reference evidence="2 3" key="1">
    <citation type="submission" date="2019-09" db="EMBL/GenBank/DDBJ databases">
        <title>Genome Sequences of Streptomyces kaniharaensis ATCC 21070.</title>
        <authorList>
            <person name="Zhu W."/>
            <person name="De Crecy-Lagard V."/>
            <person name="Richards N.G."/>
        </authorList>
    </citation>
    <scope>NUCLEOTIDE SEQUENCE [LARGE SCALE GENOMIC DNA]</scope>
    <source>
        <strain evidence="2 3">SF-557</strain>
    </source>
</reference>
<dbReference type="InterPro" id="IPR003776">
    <property type="entry name" value="YcaO-like_dom"/>
</dbReference>
<dbReference type="Gene3D" id="3.30.1330.230">
    <property type="match status" value="1"/>
</dbReference>
<dbReference type="AlphaFoldDB" id="A0A6N7KZ74"/>